<feature type="region of interest" description="Disordered" evidence="1">
    <location>
        <begin position="144"/>
        <end position="358"/>
    </location>
</feature>
<dbReference type="EMBL" id="HE797034">
    <property type="protein sequence ID" value="CCM01468.1"/>
    <property type="molecule type" value="Genomic_DNA"/>
</dbReference>
<gene>
    <name evidence="2" type="ORF">FIBRA_03522</name>
</gene>
<dbReference type="STRING" id="599839.J4G5R6"/>
<feature type="compositionally biased region" description="Basic and acidic residues" evidence="1">
    <location>
        <begin position="321"/>
        <end position="330"/>
    </location>
</feature>
<organism evidence="2 3">
    <name type="scientific">Fibroporia radiculosa</name>
    <dbReference type="NCBI Taxonomy" id="599839"/>
    <lineage>
        <taxon>Eukaryota</taxon>
        <taxon>Fungi</taxon>
        <taxon>Dikarya</taxon>
        <taxon>Basidiomycota</taxon>
        <taxon>Agaricomycotina</taxon>
        <taxon>Agaricomycetes</taxon>
        <taxon>Polyporales</taxon>
        <taxon>Fibroporiaceae</taxon>
        <taxon>Fibroporia</taxon>
    </lineage>
</organism>
<evidence type="ECO:0000313" key="2">
    <source>
        <dbReference type="EMBL" id="CCM01468.1"/>
    </source>
</evidence>
<sequence>MSVPSSKPIYARTLSGTVPGLFDPSQSERLHHVPGSTITFASFHPLSASSQFDIGNIRNLSLNEELYRPKRIVIETFPGRDGGSFWRFVPRARRDPGVENEGSWPRVIDLCGELVLCHQDQWDIYKLDPEYDCFVPIPPQRTVISRKKGKEKAHTEGSSRPLPNTKRHPPTPSSEEGKPRKKPRPTVTISDSSEDEREPFPVVSSSDDEEDEVEELVAGKNSRDTAPFHTKVHSSRSGPGWRPGRPREHRWKQNSTAPTARTKATDLGSVQDQEMVDLTMIDDEPHRREQAMPSASSSKRKVSQEAGFSTGSSQKHSPSRTPDHMPEQATKRARTRSPGADRRENGGKRAARGKKRIVRLRERATRWNGAWHDSFWTSVMADVPPAFCGLGHSDDKDASTSKESSQEAHWAEANTEMDEEFQRWAAIEESRRKLAELEKDKPLWEEAARKRRAAEVAEERANRAKREAEHRAAEAERLRKEQEAARAEAERKAKEKAQKEQSRRRNQQQHRWAYGPWTTQRALERYKSLCETFDNAKFTTDEPVSFDFIPWPVLRSPAILTVEDIDWAAVETFFNTVKIHMRGQDYKLFVEKSHKRFHPDRWRARGILRSIEDDEVRNCLEVAANTVAQAITPLWREVKSG</sequence>
<dbReference type="InParanoid" id="J4G5R6"/>
<feature type="region of interest" description="Disordered" evidence="1">
    <location>
        <begin position="392"/>
        <end position="417"/>
    </location>
</feature>
<dbReference type="RefSeq" id="XP_012180751.1">
    <property type="nucleotide sequence ID" value="XM_012325361.1"/>
</dbReference>
<name>J4G5R6_9APHY</name>
<feature type="compositionally biased region" description="Basic and acidic residues" evidence="1">
    <location>
        <begin position="392"/>
        <end position="410"/>
    </location>
</feature>
<keyword evidence="3" id="KW-1185">Reference proteome</keyword>
<reference evidence="2 3" key="1">
    <citation type="journal article" date="2012" name="Appl. Environ. Microbiol.">
        <title>Short-read sequencing for genomic analysis of the brown rot fungus Fibroporia radiculosa.</title>
        <authorList>
            <person name="Tang J.D."/>
            <person name="Perkins A.D."/>
            <person name="Sonstegard T.S."/>
            <person name="Schroeder S.G."/>
            <person name="Burgess S.C."/>
            <person name="Diehl S.V."/>
        </authorList>
    </citation>
    <scope>NUCLEOTIDE SEQUENCE [LARGE SCALE GENOMIC DNA]</scope>
    <source>
        <strain evidence="2 3">TFFH 294</strain>
    </source>
</reference>
<feature type="compositionally biased region" description="Basic and acidic residues" evidence="1">
    <location>
        <begin position="461"/>
        <end position="503"/>
    </location>
</feature>
<protein>
    <submittedName>
        <fullName evidence="2">Uncharacterized protein</fullName>
    </submittedName>
</protein>
<dbReference type="HOGENOM" id="CLU_432209_0_0_1"/>
<feature type="region of interest" description="Disordered" evidence="1">
    <location>
        <begin position="461"/>
        <end position="511"/>
    </location>
</feature>
<evidence type="ECO:0000313" key="3">
    <source>
        <dbReference type="Proteomes" id="UP000006352"/>
    </source>
</evidence>
<proteinExistence type="predicted"/>
<dbReference type="OrthoDB" id="3265210at2759"/>
<dbReference type="Proteomes" id="UP000006352">
    <property type="component" value="Unassembled WGS sequence"/>
</dbReference>
<evidence type="ECO:0000256" key="1">
    <source>
        <dbReference type="SAM" id="MobiDB-lite"/>
    </source>
</evidence>
<feature type="compositionally biased region" description="Acidic residues" evidence="1">
    <location>
        <begin position="206"/>
        <end position="215"/>
    </location>
</feature>
<dbReference type="AlphaFoldDB" id="J4G5R6"/>
<feature type="compositionally biased region" description="Polar residues" evidence="1">
    <location>
        <begin position="306"/>
        <end position="320"/>
    </location>
</feature>
<dbReference type="GeneID" id="24096379"/>
<accession>J4G5R6</accession>
<feature type="compositionally biased region" description="Basic residues" evidence="1">
    <location>
        <begin position="349"/>
        <end position="358"/>
    </location>
</feature>